<keyword evidence="4" id="KW-1185">Reference proteome</keyword>
<dbReference type="GO" id="GO:0030145">
    <property type="term" value="F:manganese ion binding"/>
    <property type="evidence" value="ECO:0007669"/>
    <property type="project" value="TreeGrafter"/>
</dbReference>
<feature type="compositionally biased region" description="Gly residues" evidence="2">
    <location>
        <begin position="65"/>
        <end position="74"/>
    </location>
</feature>
<dbReference type="PANTHER" id="PTHR31637:SF0">
    <property type="entry name" value="2,3-BISPHOSPHOGLYCERATE-INDEPENDENT PHOSPHOGLYCERATE MUTASE"/>
    <property type="match status" value="1"/>
</dbReference>
<sequence length="85" mass="9183">MVKRGWDAHVLGEAPNKFTSAVEAVKKLRGSPEDPISDQYLPAFVIVDEKGEPVRAQRSVPWGARHGGTGGGGFSTHMLRLKRSG</sequence>
<dbReference type="OrthoDB" id="785514at2759"/>
<proteinExistence type="predicted"/>
<dbReference type="AlphaFoldDB" id="A0A0D2NIK9"/>
<dbReference type="GO" id="GO:0004619">
    <property type="term" value="F:phosphoglycerate mutase activity"/>
    <property type="evidence" value="ECO:0007669"/>
    <property type="project" value="UniProtKB-EC"/>
</dbReference>
<dbReference type="GeneID" id="25736082"/>
<dbReference type="InterPro" id="IPR005995">
    <property type="entry name" value="Pgm_bpd_ind"/>
</dbReference>
<dbReference type="STRING" id="145388.A0A0D2NIK9"/>
<name>A0A0D2NIK9_9CHLO</name>
<comment type="catalytic activity">
    <reaction evidence="1">
        <text>(2R)-2-phosphoglycerate = (2R)-3-phosphoglycerate</text>
        <dbReference type="Rhea" id="RHEA:15901"/>
        <dbReference type="ChEBI" id="CHEBI:58272"/>
        <dbReference type="ChEBI" id="CHEBI:58289"/>
        <dbReference type="EC" id="5.4.2.12"/>
    </reaction>
</comment>
<dbReference type="GO" id="GO:0006007">
    <property type="term" value="P:glucose catabolic process"/>
    <property type="evidence" value="ECO:0007669"/>
    <property type="project" value="InterPro"/>
</dbReference>
<accession>A0A0D2NIK9</accession>
<evidence type="ECO:0000313" key="4">
    <source>
        <dbReference type="Proteomes" id="UP000054498"/>
    </source>
</evidence>
<gene>
    <name evidence="3" type="ORF">MNEG_3204</name>
</gene>
<reference evidence="3 4" key="1">
    <citation type="journal article" date="2013" name="BMC Genomics">
        <title>Reconstruction of the lipid metabolism for the microalga Monoraphidium neglectum from its genome sequence reveals characteristics suitable for biofuel production.</title>
        <authorList>
            <person name="Bogen C."/>
            <person name="Al-Dilaimi A."/>
            <person name="Albersmeier A."/>
            <person name="Wichmann J."/>
            <person name="Grundmann M."/>
            <person name="Rupp O."/>
            <person name="Lauersen K.J."/>
            <person name="Blifernez-Klassen O."/>
            <person name="Kalinowski J."/>
            <person name="Goesmann A."/>
            <person name="Mussgnug J.H."/>
            <person name="Kruse O."/>
        </authorList>
    </citation>
    <scope>NUCLEOTIDE SEQUENCE [LARGE SCALE GENOMIC DNA]</scope>
    <source>
        <strain evidence="3 4">SAG 48.87</strain>
    </source>
</reference>
<dbReference type="GO" id="GO:0005737">
    <property type="term" value="C:cytoplasm"/>
    <property type="evidence" value="ECO:0007669"/>
    <property type="project" value="InterPro"/>
</dbReference>
<organism evidence="3 4">
    <name type="scientific">Monoraphidium neglectum</name>
    <dbReference type="NCBI Taxonomy" id="145388"/>
    <lineage>
        <taxon>Eukaryota</taxon>
        <taxon>Viridiplantae</taxon>
        <taxon>Chlorophyta</taxon>
        <taxon>core chlorophytes</taxon>
        <taxon>Chlorophyceae</taxon>
        <taxon>CS clade</taxon>
        <taxon>Sphaeropleales</taxon>
        <taxon>Selenastraceae</taxon>
        <taxon>Monoraphidium</taxon>
    </lineage>
</organism>
<evidence type="ECO:0000313" key="3">
    <source>
        <dbReference type="EMBL" id="KIZ04761.1"/>
    </source>
</evidence>
<evidence type="ECO:0000256" key="2">
    <source>
        <dbReference type="SAM" id="MobiDB-lite"/>
    </source>
</evidence>
<dbReference type="PANTHER" id="PTHR31637">
    <property type="entry name" value="2,3-BISPHOSPHOGLYCERATE-INDEPENDENT PHOSPHOGLYCERATE MUTASE"/>
    <property type="match status" value="1"/>
</dbReference>
<dbReference type="RefSeq" id="XP_013903780.1">
    <property type="nucleotide sequence ID" value="XM_014048326.1"/>
</dbReference>
<evidence type="ECO:0000256" key="1">
    <source>
        <dbReference type="ARBA" id="ARBA00000370"/>
    </source>
</evidence>
<dbReference type="EMBL" id="KK100611">
    <property type="protein sequence ID" value="KIZ04761.1"/>
    <property type="molecule type" value="Genomic_DNA"/>
</dbReference>
<dbReference type="Proteomes" id="UP000054498">
    <property type="component" value="Unassembled WGS sequence"/>
</dbReference>
<dbReference type="SUPFAM" id="SSF64158">
    <property type="entry name" value="2,3-Bisphosphoglycerate-independent phosphoglycerate mutase, substrate-binding domain"/>
    <property type="match status" value="1"/>
</dbReference>
<dbReference type="KEGG" id="mng:MNEG_3204"/>
<protein>
    <submittedName>
        <fullName evidence="3">2,3-bisphosphoglycerate-independent phosphoglycerate mutase</fullName>
    </submittedName>
</protein>
<dbReference type="InterPro" id="IPR036646">
    <property type="entry name" value="PGAM_B_sf"/>
</dbReference>
<feature type="region of interest" description="Disordered" evidence="2">
    <location>
        <begin position="59"/>
        <end position="85"/>
    </location>
</feature>